<evidence type="ECO:0000313" key="3">
    <source>
        <dbReference type="EMBL" id="MBZ3878901.1"/>
    </source>
</evidence>
<keyword evidence="2" id="KW-0443">Lipid metabolism</keyword>
<evidence type="ECO:0000256" key="2">
    <source>
        <dbReference type="ARBA" id="ARBA00023098"/>
    </source>
</evidence>
<accession>A0AA41MVI6</accession>
<gene>
    <name evidence="3" type="ORF">SUZIE_150255</name>
</gene>
<dbReference type="Proteomes" id="UP001166674">
    <property type="component" value="Unassembled WGS sequence"/>
</dbReference>
<keyword evidence="1" id="KW-0378">Hydrolase</keyword>
<reference evidence="3" key="1">
    <citation type="submission" date="2020-03" db="EMBL/GenBank/DDBJ databases">
        <title>Studies in the Genomics of Life Span.</title>
        <authorList>
            <person name="Glass D."/>
        </authorList>
    </citation>
    <scope>NUCLEOTIDE SEQUENCE</scope>
    <source>
        <strain evidence="3">SUZIE</strain>
        <tissue evidence="3">Muscle</tissue>
    </source>
</reference>
<dbReference type="EMBL" id="JAATJV010340500">
    <property type="protein sequence ID" value="MBZ3878901.1"/>
    <property type="molecule type" value="Genomic_DNA"/>
</dbReference>
<comment type="caution">
    <text evidence="3">The sequence shown here is derived from an EMBL/GenBank/DDBJ whole genome shotgun (WGS) entry which is preliminary data.</text>
</comment>
<evidence type="ECO:0000313" key="4">
    <source>
        <dbReference type="Proteomes" id="UP001166674"/>
    </source>
</evidence>
<name>A0AA41MVI6_SCICA</name>
<dbReference type="PANTHER" id="PTHR12187">
    <property type="entry name" value="AGAP000124-PA"/>
    <property type="match status" value="1"/>
</dbReference>
<dbReference type="AlphaFoldDB" id="A0AA41MVI6"/>
<evidence type="ECO:0000256" key="1">
    <source>
        <dbReference type="ARBA" id="ARBA00022801"/>
    </source>
</evidence>
<dbReference type="GO" id="GO:0016316">
    <property type="term" value="F:phosphatidylinositol-3,4-bisphosphate 4-phosphatase activity"/>
    <property type="evidence" value="ECO:0007669"/>
    <property type="project" value="InterPro"/>
</dbReference>
<keyword evidence="4" id="KW-1185">Reference proteome</keyword>
<protein>
    <submittedName>
        <fullName evidence="3">Phosphatidylinositol 3,4,5-trisphosphate-dependent Rac exchanger 1 protein</fullName>
    </submittedName>
</protein>
<organism evidence="3 4">
    <name type="scientific">Sciurus carolinensis</name>
    <name type="common">Eastern gray squirrel</name>
    <dbReference type="NCBI Taxonomy" id="30640"/>
    <lineage>
        <taxon>Eukaryota</taxon>
        <taxon>Metazoa</taxon>
        <taxon>Chordata</taxon>
        <taxon>Craniata</taxon>
        <taxon>Vertebrata</taxon>
        <taxon>Euteleostomi</taxon>
        <taxon>Mammalia</taxon>
        <taxon>Eutheria</taxon>
        <taxon>Euarchontoglires</taxon>
        <taxon>Glires</taxon>
        <taxon>Rodentia</taxon>
        <taxon>Sciuromorpha</taxon>
        <taxon>Sciuridae</taxon>
        <taxon>Sciurinae</taxon>
        <taxon>Sciurini</taxon>
        <taxon>Sciurus</taxon>
    </lineage>
</organism>
<proteinExistence type="predicted"/>
<dbReference type="InterPro" id="IPR039034">
    <property type="entry name" value="INPP4"/>
</dbReference>
<dbReference type="GO" id="GO:0005737">
    <property type="term" value="C:cytoplasm"/>
    <property type="evidence" value="ECO:0007669"/>
    <property type="project" value="TreeGrafter"/>
</dbReference>
<sequence length="506" mass="56849">MRCRMQLFTELYMAFKEMKHFVTSINSSGPASGSVCQEDQGLSSLLKQEDHEVQDAYLQLFTKLDMAFKNMKHFVTQINRLLSTIMEPTPNGACYPHLAEEASSSLLVSEDSEMDRTYHRGIKKVCFKLSEENLEDSGHNTMNYHGCQSIHAALQSVNSSLEPAHANPEFKQKEECMVCGWILIHINIQEDPWNLPSSIMTLVVNSQRYVEDAEVQLHRYAIFCQALVATTCTFSEQLLEALSYGYNNGEYEESSEEWAMLEDIWVTLSELDSVTFSFKQLDENCVANTNVFYHIEGSQQALKVVFYLNGYHFSKLPSHQENRASLQPHTVLFTKALENVEGLPPPGRQAAEDLQQEINAQSLENVQQYYHKLSPFCLEPLNLPMDASTTAMKIDQLICSINALDDFCHLVKSFVHSKPGTSRSIGTGLLPVSSELCYHLGACQIAMCSTGMQRSILSVSLEQVAVLAQSHGLLPKCMMQATDMQNQVRPGWTEGSCMCPVWGEAT</sequence>
<dbReference type="PANTHER" id="PTHR12187:SF11">
    <property type="entry name" value="PHOSPHATIDYLINOSITOL-3,4-BISPHOSPHATE 4-PHOSPHATASE"/>
    <property type="match status" value="1"/>
</dbReference>